<evidence type="ECO:0000313" key="2">
    <source>
        <dbReference type="EMBL" id="KAK0502179.1"/>
    </source>
</evidence>
<feature type="domain" description="AMP-binding enzyme C-terminal" evidence="1">
    <location>
        <begin position="17"/>
        <end position="81"/>
    </location>
</feature>
<dbReference type="AlphaFoldDB" id="A0AA39QH29"/>
<dbReference type="InterPro" id="IPR025110">
    <property type="entry name" value="AMP-bd_C"/>
</dbReference>
<name>A0AA39QH29_9AGAR</name>
<keyword evidence="3" id="KW-1185">Reference proteome</keyword>
<dbReference type="Proteomes" id="UP001175228">
    <property type="component" value="Unassembled WGS sequence"/>
</dbReference>
<gene>
    <name evidence="2" type="ORF">EDD18DRAFT_1100661</name>
</gene>
<protein>
    <recommendedName>
        <fullName evidence="1">AMP-binding enzyme C-terminal domain-containing protein</fullName>
    </recommendedName>
</protein>
<dbReference type="SUPFAM" id="SSF56801">
    <property type="entry name" value="Acetyl-CoA synthetase-like"/>
    <property type="match status" value="1"/>
</dbReference>
<dbReference type="Pfam" id="PF13193">
    <property type="entry name" value="AMP-binding_C"/>
    <property type="match status" value="1"/>
</dbReference>
<accession>A0AA39QH29</accession>
<reference evidence="2" key="1">
    <citation type="submission" date="2023-06" db="EMBL/GenBank/DDBJ databases">
        <authorList>
            <consortium name="Lawrence Berkeley National Laboratory"/>
            <person name="Ahrendt S."/>
            <person name="Sahu N."/>
            <person name="Indic B."/>
            <person name="Wong-Bajracharya J."/>
            <person name="Merenyi Z."/>
            <person name="Ke H.-M."/>
            <person name="Monk M."/>
            <person name="Kocsube S."/>
            <person name="Drula E."/>
            <person name="Lipzen A."/>
            <person name="Balint B."/>
            <person name="Henrissat B."/>
            <person name="Andreopoulos B."/>
            <person name="Martin F.M."/>
            <person name="Harder C.B."/>
            <person name="Rigling D."/>
            <person name="Ford K.L."/>
            <person name="Foster G.D."/>
            <person name="Pangilinan J."/>
            <person name="Papanicolaou A."/>
            <person name="Barry K."/>
            <person name="LaButti K."/>
            <person name="Viragh M."/>
            <person name="Koriabine M."/>
            <person name="Yan M."/>
            <person name="Riley R."/>
            <person name="Champramary S."/>
            <person name="Plett K.L."/>
            <person name="Tsai I.J."/>
            <person name="Slot J."/>
            <person name="Sipos G."/>
            <person name="Plett J."/>
            <person name="Nagy L.G."/>
            <person name="Grigoriev I.V."/>
        </authorList>
    </citation>
    <scope>NUCLEOTIDE SEQUENCE</scope>
    <source>
        <strain evidence="2">HWK02</strain>
    </source>
</reference>
<evidence type="ECO:0000313" key="3">
    <source>
        <dbReference type="Proteomes" id="UP001175228"/>
    </source>
</evidence>
<dbReference type="InterPro" id="IPR045851">
    <property type="entry name" value="AMP-bd_C_sf"/>
</dbReference>
<dbReference type="EMBL" id="JAUEPU010000005">
    <property type="protein sequence ID" value="KAK0502179.1"/>
    <property type="molecule type" value="Genomic_DNA"/>
</dbReference>
<sequence>MKDVIIRDSYNTDSIFVENALYTDLGVLEVAVVGVADKRVGELPVVLVTLKPEYEGLIDEEKLVTLAKKLLPGFTVPVMIILHDCDFGEYPFHRLRMFLIE</sequence>
<comment type="caution">
    <text evidence="2">The sequence shown here is derived from an EMBL/GenBank/DDBJ whole genome shotgun (WGS) entry which is preliminary data.</text>
</comment>
<dbReference type="Gene3D" id="3.30.300.30">
    <property type="match status" value="1"/>
</dbReference>
<proteinExistence type="predicted"/>
<organism evidence="2 3">
    <name type="scientific">Armillaria luteobubalina</name>
    <dbReference type="NCBI Taxonomy" id="153913"/>
    <lineage>
        <taxon>Eukaryota</taxon>
        <taxon>Fungi</taxon>
        <taxon>Dikarya</taxon>
        <taxon>Basidiomycota</taxon>
        <taxon>Agaricomycotina</taxon>
        <taxon>Agaricomycetes</taxon>
        <taxon>Agaricomycetidae</taxon>
        <taxon>Agaricales</taxon>
        <taxon>Marasmiineae</taxon>
        <taxon>Physalacriaceae</taxon>
        <taxon>Armillaria</taxon>
    </lineage>
</organism>
<evidence type="ECO:0000259" key="1">
    <source>
        <dbReference type="Pfam" id="PF13193"/>
    </source>
</evidence>